<keyword evidence="3" id="KW-1185">Reference proteome</keyword>
<gene>
    <name evidence="2" type="ORF">EHF33_01325</name>
</gene>
<dbReference type="KEGG" id="dph:EHF33_01325"/>
<dbReference type="Proteomes" id="UP000276417">
    <property type="component" value="Chromosome 1"/>
</dbReference>
<dbReference type="AlphaFoldDB" id="A0A3G8Y8Q8"/>
<organism evidence="2 3">
    <name type="scientific">Deinococcus psychrotolerans</name>
    <dbReference type="NCBI Taxonomy" id="2489213"/>
    <lineage>
        <taxon>Bacteria</taxon>
        <taxon>Thermotogati</taxon>
        <taxon>Deinococcota</taxon>
        <taxon>Deinococci</taxon>
        <taxon>Deinococcales</taxon>
        <taxon>Deinococcaceae</taxon>
        <taxon>Deinococcus</taxon>
    </lineage>
</organism>
<dbReference type="RefSeq" id="WP_124867279.1">
    <property type="nucleotide sequence ID" value="NZ_CP034183.1"/>
</dbReference>
<sequence>MSQQLRKLQGQQERTADEKYPVSEMLKPCISLLIGREGRLGCEAGQCAQTHPDEQQGRYPIQNTHQLSASLA</sequence>
<accession>A0A3G8Y8Q8</accession>
<dbReference type="OrthoDB" id="9978364at2"/>
<feature type="compositionally biased region" description="Polar residues" evidence="1">
    <location>
        <begin position="61"/>
        <end position="72"/>
    </location>
</feature>
<protein>
    <submittedName>
        <fullName evidence="2">Uncharacterized protein</fullName>
    </submittedName>
</protein>
<dbReference type="EMBL" id="CP034183">
    <property type="protein sequence ID" value="AZI41565.1"/>
    <property type="molecule type" value="Genomic_DNA"/>
</dbReference>
<reference evidence="2 3" key="1">
    <citation type="submission" date="2018-11" db="EMBL/GenBank/DDBJ databases">
        <title>Deinococcus shelandsis sp. nov., isolated from South Shetland Islands soil of Antarctica.</title>
        <authorList>
            <person name="Tian J."/>
        </authorList>
    </citation>
    <scope>NUCLEOTIDE SEQUENCE [LARGE SCALE GENOMIC DNA]</scope>
    <source>
        <strain evidence="2 3">S14-83T</strain>
    </source>
</reference>
<name>A0A3G8Y8Q8_9DEIO</name>
<evidence type="ECO:0000256" key="1">
    <source>
        <dbReference type="SAM" id="MobiDB-lite"/>
    </source>
</evidence>
<evidence type="ECO:0000313" key="3">
    <source>
        <dbReference type="Proteomes" id="UP000276417"/>
    </source>
</evidence>
<feature type="region of interest" description="Disordered" evidence="1">
    <location>
        <begin position="50"/>
        <end position="72"/>
    </location>
</feature>
<proteinExistence type="predicted"/>
<evidence type="ECO:0000313" key="2">
    <source>
        <dbReference type="EMBL" id="AZI41565.1"/>
    </source>
</evidence>